<feature type="transmembrane region" description="Helical" evidence="2">
    <location>
        <begin position="238"/>
        <end position="260"/>
    </location>
</feature>
<keyword evidence="2" id="KW-1133">Transmembrane helix</keyword>
<feature type="transmembrane region" description="Helical" evidence="2">
    <location>
        <begin position="613"/>
        <end position="631"/>
    </location>
</feature>
<dbReference type="PANTHER" id="PTHR12558:SF13">
    <property type="entry name" value="CELL DIVISION CYCLE PROTEIN 27 HOMOLOG"/>
    <property type="match status" value="1"/>
</dbReference>
<feature type="signal peptide" evidence="3">
    <location>
        <begin position="1"/>
        <end position="23"/>
    </location>
</feature>
<evidence type="ECO:0000256" key="1">
    <source>
        <dbReference type="PROSITE-ProRule" id="PRU00339"/>
    </source>
</evidence>
<feature type="repeat" description="TPR" evidence="1">
    <location>
        <begin position="416"/>
        <end position="449"/>
    </location>
</feature>
<sequence length="700" mass="78255">MLLLRYGFPTLLVLLLSAHAAQANGDLLLRQFLRADALMEETNRIHPLFAGLILGETEIAAENISTVIPILEVFTDSTPSNPFLCLALANACRRLGQEDVSESLFVLTNKRAANDAGLLLVLASRYENLNLTKHEEAVYDALLDLSMSSAYLSRPALGYYFYRRAVEKLKEGERSEALRELERALEFDPYSLSANLLATGLDIRMLRGKAVGQMLALYRAVRESFFAQHLVVLNGSRVAAICLMIVAVAFLLGITFRNLPSIQHRTFEFLPSRLRHAHRGTLAWAIMGIPLIWLWSMFPLIIIPVYLFGAWLPALRRERFFIFVFFVYLILVPFLMKSESKLLQPLDPHHEVSIMARAQESGYEPSLAAEIKSHLEKDSRDFNMIFSLGLLQKRGGNFKEAISLFSVASGMKPRSSAVRNNLGNTYFALGDYDRAMEEYTTAAELDPGSAAPRYNMAQTYSKRLMLPEASQELNRALKLDYALVRRFRRIAGDTYNRQVIDIAIPPSQMWRVLFRSKPQGNDSAIVGSLFGAYPTLLSITAAGLLFLSILVGILLRGVSLYTTCIVCGVQACHKCLENEICSKCTKKMVVTDSTSMRERLETKLRERAYKFRAIKSLVLTAVLPGAGHVFLGSTWKGVMYSLVYSIALINIAFRGLFIKLSPFSEAAAGFTQGLVASGAMVVIYVFCIRSTTRTLTMEEM</sequence>
<feature type="transmembrane region" description="Helical" evidence="2">
    <location>
        <begin position="524"/>
        <end position="553"/>
    </location>
</feature>
<evidence type="ECO:0000313" key="5">
    <source>
        <dbReference type="Proteomes" id="UP000315525"/>
    </source>
</evidence>
<evidence type="ECO:0000256" key="2">
    <source>
        <dbReference type="SAM" id="Phobius"/>
    </source>
</evidence>
<comment type="caution">
    <text evidence="4">The sequence shown here is derived from an EMBL/GenBank/DDBJ whole genome shotgun (WGS) entry which is preliminary data.</text>
</comment>
<dbReference type="AlphaFoldDB" id="A0A523UWN2"/>
<feature type="transmembrane region" description="Helical" evidence="2">
    <location>
        <begin position="669"/>
        <end position="687"/>
    </location>
</feature>
<protein>
    <submittedName>
        <fullName evidence="4">Tetratricopeptide repeat protein</fullName>
    </submittedName>
</protein>
<dbReference type="PANTHER" id="PTHR12558">
    <property type="entry name" value="CELL DIVISION CYCLE 16,23,27"/>
    <property type="match status" value="1"/>
</dbReference>
<keyword evidence="2" id="KW-0472">Membrane</keyword>
<feature type="repeat" description="TPR" evidence="1">
    <location>
        <begin position="382"/>
        <end position="415"/>
    </location>
</feature>
<keyword evidence="2" id="KW-0812">Transmembrane</keyword>
<feature type="chain" id="PRO_5022110907" evidence="3">
    <location>
        <begin position="24"/>
        <end position="700"/>
    </location>
</feature>
<accession>A0A523UWN2</accession>
<dbReference type="Proteomes" id="UP000315525">
    <property type="component" value="Unassembled WGS sequence"/>
</dbReference>
<dbReference type="SUPFAM" id="SSF48452">
    <property type="entry name" value="TPR-like"/>
    <property type="match status" value="2"/>
</dbReference>
<gene>
    <name evidence="4" type="ORF">E3J62_02990</name>
</gene>
<feature type="transmembrane region" description="Helical" evidence="2">
    <location>
        <begin position="320"/>
        <end position="336"/>
    </location>
</feature>
<reference evidence="4 5" key="1">
    <citation type="submission" date="2019-03" db="EMBL/GenBank/DDBJ databases">
        <title>Metabolic potential of uncultured bacteria and archaea associated with petroleum seepage in deep-sea sediments.</title>
        <authorList>
            <person name="Dong X."/>
            <person name="Hubert C."/>
        </authorList>
    </citation>
    <scope>NUCLEOTIDE SEQUENCE [LARGE SCALE GENOMIC DNA]</scope>
    <source>
        <strain evidence="4">E44_bin18</strain>
    </source>
</reference>
<keyword evidence="3" id="KW-0732">Signal</keyword>
<dbReference type="SMART" id="SM00028">
    <property type="entry name" value="TPR"/>
    <property type="match status" value="4"/>
</dbReference>
<keyword evidence="1" id="KW-0802">TPR repeat</keyword>
<dbReference type="Gene3D" id="1.25.40.10">
    <property type="entry name" value="Tetratricopeptide repeat domain"/>
    <property type="match status" value="2"/>
</dbReference>
<dbReference type="Pfam" id="PF13414">
    <property type="entry name" value="TPR_11"/>
    <property type="match status" value="1"/>
</dbReference>
<dbReference type="EMBL" id="SOJN01000038">
    <property type="protein sequence ID" value="TET46946.1"/>
    <property type="molecule type" value="Genomic_DNA"/>
</dbReference>
<dbReference type="InterPro" id="IPR019734">
    <property type="entry name" value="TPR_rpt"/>
</dbReference>
<dbReference type="PROSITE" id="PS50005">
    <property type="entry name" value="TPR"/>
    <property type="match status" value="3"/>
</dbReference>
<name>A0A523UWN2_UNCT6</name>
<evidence type="ECO:0000256" key="3">
    <source>
        <dbReference type="SAM" id="SignalP"/>
    </source>
</evidence>
<feature type="transmembrane region" description="Helical" evidence="2">
    <location>
        <begin position="281"/>
        <end position="308"/>
    </location>
</feature>
<feature type="repeat" description="TPR" evidence="1">
    <location>
        <begin position="158"/>
        <end position="191"/>
    </location>
</feature>
<organism evidence="4 5">
    <name type="scientific">candidate division TA06 bacterium</name>
    <dbReference type="NCBI Taxonomy" id="2250710"/>
    <lineage>
        <taxon>Bacteria</taxon>
        <taxon>Bacteria division TA06</taxon>
    </lineage>
</organism>
<dbReference type="PROSITE" id="PS50293">
    <property type="entry name" value="TPR_REGION"/>
    <property type="match status" value="1"/>
</dbReference>
<proteinExistence type="predicted"/>
<dbReference type="InterPro" id="IPR011990">
    <property type="entry name" value="TPR-like_helical_dom_sf"/>
</dbReference>
<evidence type="ECO:0000313" key="4">
    <source>
        <dbReference type="EMBL" id="TET46946.1"/>
    </source>
</evidence>